<name>A0A821Q2U5_9BILA</name>
<keyword evidence="1" id="KW-0472">Membrane</keyword>
<dbReference type="EMBL" id="CAJOBS010002454">
    <property type="protein sequence ID" value="CAF4816013.1"/>
    <property type="molecule type" value="Genomic_DNA"/>
</dbReference>
<dbReference type="AlphaFoldDB" id="A0A821Q2U5"/>
<feature type="transmembrane region" description="Helical" evidence="1">
    <location>
        <begin position="12"/>
        <end position="32"/>
    </location>
</feature>
<evidence type="ECO:0000256" key="1">
    <source>
        <dbReference type="SAM" id="Phobius"/>
    </source>
</evidence>
<comment type="caution">
    <text evidence="3">The sequence shown here is derived from an EMBL/GenBank/DDBJ whole genome shotgun (WGS) entry which is preliminary data.</text>
</comment>
<evidence type="ECO:0000313" key="4">
    <source>
        <dbReference type="Proteomes" id="UP000663838"/>
    </source>
</evidence>
<gene>
    <name evidence="2" type="ORF">KIK155_LOCUS15033</name>
    <name evidence="3" type="ORF">TOA249_LOCUS24285</name>
</gene>
<accession>A0A821Q2U5</accession>
<evidence type="ECO:0000313" key="2">
    <source>
        <dbReference type="EMBL" id="CAF3489258.1"/>
    </source>
</evidence>
<keyword evidence="1" id="KW-0812">Transmembrane</keyword>
<organism evidence="3 4">
    <name type="scientific">Rotaria socialis</name>
    <dbReference type="NCBI Taxonomy" id="392032"/>
    <lineage>
        <taxon>Eukaryota</taxon>
        <taxon>Metazoa</taxon>
        <taxon>Spiralia</taxon>
        <taxon>Gnathifera</taxon>
        <taxon>Rotifera</taxon>
        <taxon>Eurotatoria</taxon>
        <taxon>Bdelloidea</taxon>
        <taxon>Philodinida</taxon>
        <taxon>Philodinidae</taxon>
        <taxon>Rotaria</taxon>
    </lineage>
</organism>
<sequence>MVDPGKLKAADWKLIAVILVMEILSFVCQIIHMTGQETDMYNNFVETPTRSYINTTNYYCFKAVNHCHFNSDHLRFPNIFHVLLSIIGIGTYSFLFYIVFKKRYDMKCLCSTHLLYNYLKPIAMLTAFSNCVILGVLFEAEYKKIIECTKVSILVRWENLLSYLVINVMELIYVYSDLAARAATPEETMGLNQSPT</sequence>
<feature type="transmembrane region" description="Helical" evidence="1">
    <location>
        <begin position="79"/>
        <end position="100"/>
    </location>
</feature>
<evidence type="ECO:0000313" key="3">
    <source>
        <dbReference type="EMBL" id="CAF4816013.1"/>
    </source>
</evidence>
<feature type="transmembrane region" description="Helical" evidence="1">
    <location>
        <begin position="121"/>
        <end position="140"/>
    </location>
</feature>
<protein>
    <submittedName>
        <fullName evidence="3">Uncharacterized protein</fullName>
    </submittedName>
</protein>
<keyword evidence="1" id="KW-1133">Transmembrane helix</keyword>
<dbReference type="Proteomes" id="UP000663865">
    <property type="component" value="Unassembled WGS sequence"/>
</dbReference>
<dbReference type="Proteomes" id="UP000663838">
    <property type="component" value="Unassembled WGS sequence"/>
</dbReference>
<proteinExistence type="predicted"/>
<reference evidence="3" key="1">
    <citation type="submission" date="2021-02" db="EMBL/GenBank/DDBJ databases">
        <authorList>
            <person name="Nowell W R."/>
        </authorList>
    </citation>
    <scope>NUCLEOTIDE SEQUENCE</scope>
</reference>
<dbReference type="EMBL" id="CAJNYV010002612">
    <property type="protein sequence ID" value="CAF3489258.1"/>
    <property type="molecule type" value="Genomic_DNA"/>
</dbReference>